<dbReference type="EMBL" id="CDMY01000624">
    <property type="protein sequence ID" value="CEM26927.1"/>
    <property type="molecule type" value="Genomic_DNA"/>
</dbReference>
<dbReference type="PhylomeDB" id="A0A0G4GCD3"/>
<dbReference type="AlphaFoldDB" id="A0A0G4GCD3"/>
<proteinExistence type="predicted"/>
<name>A0A0G4GCD3_VITBC</name>
<evidence type="ECO:0000313" key="1">
    <source>
        <dbReference type="EMBL" id="CEM26927.1"/>
    </source>
</evidence>
<accession>A0A0G4GCD3</accession>
<dbReference type="InParanoid" id="A0A0G4GCD3"/>
<gene>
    <name evidence="1" type="ORF">Vbra_22150</name>
</gene>
<dbReference type="Proteomes" id="UP000041254">
    <property type="component" value="Unassembled WGS sequence"/>
</dbReference>
<evidence type="ECO:0000313" key="2">
    <source>
        <dbReference type="Proteomes" id="UP000041254"/>
    </source>
</evidence>
<reference evidence="1 2" key="1">
    <citation type="submission" date="2014-11" db="EMBL/GenBank/DDBJ databases">
        <authorList>
            <person name="Zhu J."/>
            <person name="Qi W."/>
            <person name="Song R."/>
        </authorList>
    </citation>
    <scope>NUCLEOTIDE SEQUENCE [LARGE SCALE GENOMIC DNA]</scope>
</reference>
<organism evidence="1 2">
    <name type="scientific">Vitrella brassicaformis (strain CCMP3155)</name>
    <dbReference type="NCBI Taxonomy" id="1169540"/>
    <lineage>
        <taxon>Eukaryota</taxon>
        <taxon>Sar</taxon>
        <taxon>Alveolata</taxon>
        <taxon>Colpodellida</taxon>
        <taxon>Vitrellaceae</taxon>
        <taxon>Vitrella</taxon>
    </lineage>
</organism>
<keyword evidence="2" id="KW-1185">Reference proteome</keyword>
<protein>
    <submittedName>
        <fullName evidence="1">Uncharacterized protein</fullName>
    </submittedName>
</protein>
<sequence length="635" mass="70131">MDVSSQDHELPAASADEKVPFTGFRSMPNEVLSYAGSFFSTTDGTKQISEVSRHFCTCATGEPSSSIMKPHTERAGGASSLYSHLHIDKKVFWDLPAHVTSRLERTHHQSIVVKMDPKWPVNEMVIAAIRRSPAVLQKLVITTLDGMESEKFPADGQVVGSPPAVTPPPPPADRIVFPHIKKLHVDSLRLCAHGCRGVRMSDLFCASDAENDSYEDDRITESFVDQPLAHFLSTSKKLQHLCVYPLTPYPRRLPHSLPLFVSLTHLTFLDCSCIHDNLSHPDAPFDALHPFLGVLRQLWGRKNDSRKKKVRLLYDLCVNEGLTGRMASTAGPHGLSAVGFIEQLEAMGCEIAYSFDTTVQLDCVSVENNVVDPPPLHPVVRRMAEGLAAVSDSVEIIYGGVRLPERWSFPPPFSGASGLRISFSRSKDELLDRHDDDFSTIPAFLINEPERYPNVEDLILDRIGRSTGGDSVIAAPPNPLSRIMTNALPSLQRLWLCNMGRSTTAECLLCLKDRTAKLEELIVSWPLLPVELPPLVLAPPLVPPVKRLVLKISAFLMFPASVNSLFSLALLLMPDTAEITLLLADADTDEGAALALLQSDRRCMRYYDVQLPLPDNQGETSRKFVVKMTKKAGVD</sequence>
<dbReference type="VEuPathDB" id="CryptoDB:Vbra_22150"/>